<comment type="caution">
    <text evidence="4">The sequence shown here is derived from an EMBL/GenBank/DDBJ whole genome shotgun (WGS) entry which is preliminary data.</text>
</comment>
<name>A0A9P7YAA1_9HELO</name>
<dbReference type="Proteomes" id="UP000824998">
    <property type="component" value="Unassembled WGS sequence"/>
</dbReference>
<reference evidence="4" key="1">
    <citation type="journal article" date="2021" name="IMA Fungus">
        <title>Genomic characterization of three marine fungi, including Emericellopsis atlantica sp. nov. with signatures of a generalist lifestyle and marine biomass degradation.</title>
        <authorList>
            <person name="Hagestad O.C."/>
            <person name="Hou L."/>
            <person name="Andersen J.H."/>
            <person name="Hansen E.H."/>
            <person name="Altermark B."/>
            <person name="Li C."/>
            <person name="Kuhnert E."/>
            <person name="Cox R.J."/>
            <person name="Crous P.W."/>
            <person name="Spatafora J.W."/>
            <person name="Lail K."/>
            <person name="Amirebrahimi M."/>
            <person name="Lipzen A."/>
            <person name="Pangilinan J."/>
            <person name="Andreopoulos W."/>
            <person name="Hayes R.D."/>
            <person name="Ng V."/>
            <person name="Grigoriev I.V."/>
            <person name="Jackson S.A."/>
            <person name="Sutton T.D.S."/>
            <person name="Dobson A.D.W."/>
            <person name="Rama T."/>
        </authorList>
    </citation>
    <scope>NUCLEOTIDE SEQUENCE</scope>
    <source>
        <strain evidence="4">TRa018bII</strain>
    </source>
</reference>
<feature type="compositionally biased region" description="Basic and acidic residues" evidence="2">
    <location>
        <begin position="370"/>
        <end position="381"/>
    </location>
</feature>
<accession>A0A9P7YAA1</accession>
<feature type="compositionally biased region" description="Polar residues" evidence="2">
    <location>
        <begin position="397"/>
        <end position="410"/>
    </location>
</feature>
<dbReference type="Gene3D" id="4.10.240.10">
    <property type="entry name" value="Zn(2)-C6 fungal-type DNA-binding domain"/>
    <property type="match status" value="1"/>
</dbReference>
<dbReference type="PROSITE" id="PS50048">
    <property type="entry name" value="ZN2_CY6_FUNGAL_2"/>
    <property type="match status" value="1"/>
</dbReference>
<sequence length="435" mass="47162">MSLVVEVTYLNWTFLDPEVEFQLPQVDELEHTNLFLTDIQCGRCRKRKIRCSGDTGNGDPCTNCKSAGSESCQFLRVSSQETPYRIDTVDFGNLGEPPAEAATRLQCRMAPCGPQGYFPSTGPIPEGYYGRNNYPVPQRYYDITTFGEFQEEKVFDFNHNSAYTMLGTDYSPIQGDHNKLFTPAPLVKNNSIFLEESQGQMVPCTGSYQLRPAVSPVPNLKGSAINGSLNNLPALGPDRLLPYPLNTNSGSRTPLPAAQMTSCLRPQGAFPQSSYHNYDSLPGASTLGSMRNMAPSTVPDPAMNSATYLTYSSSSPESLASSAQTSFGASLPTSQSEVYASSPYASSNEVLPSIFHTSEPQEPSYGPSNGDRHSGSRERNTTDGSVSMLQGELANGHTYTPYNSHSQSNYPQPPMDLSSAPSRRIPALSPGISAS</sequence>
<evidence type="ECO:0000313" key="4">
    <source>
        <dbReference type="EMBL" id="KAG9230014.1"/>
    </source>
</evidence>
<dbReference type="Pfam" id="PF00172">
    <property type="entry name" value="Zn_clus"/>
    <property type="match status" value="1"/>
</dbReference>
<evidence type="ECO:0000256" key="1">
    <source>
        <dbReference type="ARBA" id="ARBA00023242"/>
    </source>
</evidence>
<keyword evidence="1" id="KW-0539">Nucleus</keyword>
<evidence type="ECO:0000259" key="3">
    <source>
        <dbReference type="PROSITE" id="PS50048"/>
    </source>
</evidence>
<dbReference type="InterPro" id="IPR036864">
    <property type="entry name" value="Zn2-C6_fun-type_DNA-bd_sf"/>
</dbReference>
<feature type="domain" description="Zn(2)-C6 fungal-type" evidence="3">
    <location>
        <begin position="40"/>
        <end position="74"/>
    </location>
</feature>
<proteinExistence type="predicted"/>
<dbReference type="EMBL" id="MU251709">
    <property type="protein sequence ID" value="KAG9230014.1"/>
    <property type="molecule type" value="Genomic_DNA"/>
</dbReference>
<dbReference type="GO" id="GO:0000981">
    <property type="term" value="F:DNA-binding transcription factor activity, RNA polymerase II-specific"/>
    <property type="evidence" value="ECO:0007669"/>
    <property type="project" value="InterPro"/>
</dbReference>
<keyword evidence="5" id="KW-1185">Reference proteome</keyword>
<gene>
    <name evidence="4" type="ORF">BJ875DRAFT_488366</name>
</gene>
<dbReference type="AlphaFoldDB" id="A0A9P7YAA1"/>
<dbReference type="CDD" id="cd00067">
    <property type="entry name" value="GAL4"/>
    <property type="match status" value="1"/>
</dbReference>
<evidence type="ECO:0000313" key="5">
    <source>
        <dbReference type="Proteomes" id="UP000824998"/>
    </source>
</evidence>
<protein>
    <recommendedName>
        <fullName evidence="3">Zn(2)-C6 fungal-type domain-containing protein</fullName>
    </recommendedName>
</protein>
<organism evidence="4 5">
    <name type="scientific">Amylocarpus encephaloides</name>
    <dbReference type="NCBI Taxonomy" id="45428"/>
    <lineage>
        <taxon>Eukaryota</taxon>
        <taxon>Fungi</taxon>
        <taxon>Dikarya</taxon>
        <taxon>Ascomycota</taxon>
        <taxon>Pezizomycotina</taxon>
        <taxon>Leotiomycetes</taxon>
        <taxon>Helotiales</taxon>
        <taxon>Helotiales incertae sedis</taxon>
        <taxon>Amylocarpus</taxon>
    </lineage>
</organism>
<dbReference type="OrthoDB" id="5394557at2759"/>
<dbReference type="InterPro" id="IPR001138">
    <property type="entry name" value="Zn2Cys6_DnaBD"/>
</dbReference>
<evidence type="ECO:0000256" key="2">
    <source>
        <dbReference type="SAM" id="MobiDB-lite"/>
    </source>
</evidence>
<dbReference type="SUPFAM" id="SSF57701">
    <property type="entry name" value="Zn2/Cys6 DNA-binding domain"/>
    <property type="match status" value="1"/>
</dbReference>
<feature type="region of interest" description="Disordered" evidence="2">
    <location>
        <begin position="356"/>
        <end position="435"/>
    </location>
</feature>
<dbReference type="GO" id="GO:0008270">
    <property type="term" value="F:zinc ion binding"/>
    <property type="evidence" value="ECO:0007669"/>
    <property type="project" value="InterPro"/>
</dbReference>